<dbReference type="InterPro" id="IPR000259">
    <property type="entry name" value="Adhesion_dom_fimbrial"/>
</dbReference>
<name>A0A267AAY7_PSEFR</name>
<accession>A0A267AAY7</accession>
<feature type="chain" id="PRO_5013057355" description="Fimbrial-type adhesion domain-containing protein" evidence="1">
    <location>
        <begin position="29"/>
        <end position="327"/>
    </location>
</feature>
<feature type="domain" description="Fimbrial-type adhesion" evidence="2">
    <location>
        <begin position="196"/>
        <end position="323"/>
    </location>
</feature>
<dbReference type="Gene3D" id="2.60.40.1090">
    <property type="entry name" value="Fimbrial-type adhesion domain"/>
    <property type="match status" value="2"/>
</dbReference>
<evidence type="ECO:0000313" key="4">
    <source>
        <dbReference type="Proteomes" id="UP000215861"/>
    </source>
</evidence>
<dbReference type="InterPro" id="IPR036937">
    <property type="entry name" value="Adhesion_dom_fimbrial_sf"/>
</dbReference>
<keyword evidence="1" id="KW-0732">Signal</keyword>
<dbReference type="EMBL" id="NQKQ01000018">
    <property type="protein sequence ID" value="PAA09009.1"/>
    <property type="molecule type" value="Genomic_DNA"/>
</dbReference>
<dbReference type="Proteomes" id="UP000215861">
    <property type="component" value="Unassembled WGS sequence"/>
</dbReference>
<proteinExistence type="predicted"/>
<organism evidence="3 4">
    <name type="scientific">Pseudomonas fragi</name>
    <dbReference type="NCBI Taxonomy" id="296"/>
    <lineage>
        <taxon>Bacteria</taxon>
        <taxon>Pseudomonadati</taxon>
        <taxon>Pseudomonadota</taxon>
        <taxon>Gammaproteobacteria</taxon>
        <taxon>Pseudomonadales</taxon>
        <taxon>Pseudomonadaceae</taxon>
        <taxon>Pseudomonas</taxon>
    </lineage>
</organism>
<dbReference type="OrthoDB" id="7030744at2"/>
<evidence type="ECO:0000313" key="3">
    <source>
        <dbReference type="EMBL" id="PAA09009.1"/>
    </source>
</evidence>
<dbReference type="AlphaFoldDB" id="A0A267AAY7"/>
<protein>
    <recommendedName>
        <fullName evidence="2">Fimbrial-type adhesion domain-containing protein</fullName>
    </recommendedName>
</protein>
<dbReference type="InterPro" id="IPR008966">
    <property type="entry name" value="Adhesion_dom_sf"/>
</dbReference>
<comment type="caution">
    <text evidence="3">The sequence shown here is derived from an EMBL/GenBank/DDBJ whole genome shotgun (WGS) entry which is preliminary data.</text>
</comment>
<dbReference type="SUPFAM" id="SSF49401">
    <property type="entry name" value="Bacterial adhesins"/>
    <property type="match status" value="1"/>
</dbReference>
<sequence length="327" mass="34575">MAVLKNENHMKYLIAMLFLLCGAQVAMAGQCRVDSGPLIDVYDNSVHIYADVRAIPGSGKIVLGGYQMECRYTPSGPTGDNSRDYWKTNLNPLVPGPKFSGYSMGLSIQNADYLPAVSGIHVATMENSGSGGSGGWVDLNTYMFLRTVGVPVHLINIRAGDLIGTMNFRQTNNTSNPPADVEVYILAKNDFNFHISTCTINGDMPIVVDFNEVDPVAIGESSVGSPIQVTRNLTYSCPDPGITSAITITLNGSPASFDSNILRTSNPDIGVGLLRAGVEVAPGTSFRSALNNSVGSDSVVFSLVRKLGSFPAAGLFAASATLIMGLP</sequence>
<dbReference type="Pfam" id="PF00419">
    <property type="entry name" value="Fimbrial"/>
    <property type="match status" value="1"/>
</dbReference>
<dbReference type="GO" id="GO:0009289">
    <property type="term" value="C:pilus"/>
    <property type="evidence" value="ECO:0007669"/>
    <property type="project" value="InterPro"/>
</dbReference>
<evidence type="ECO:0000256" key="1">
    <source>
        <dbReference type="SAM" id="SignalP"/>
    </source>
</evidence>
<gene>
    <name evidence="3" type="ORF">CJU81_16045</name>
</gene>
<feature type="signal peptide" evidence="1">
    <location>
        <begin position="1"/>
        <end position="28"/>
    </location>
</feature>
<reference evidence="3 4" key="1">
    <citation type="submission" date="2017-08" db="EMBL/GenBank/DDBJ databases">
        <title>Genomic and metabolic characterisation of spoilage-associated Pseudomonas species.</title>
        <authorList>
            <person name="Stanborough T."/>
            <person name="Fegan N."/>
            <person name="Powell S.M."/>
            <person name="Singh T."/>
            <person name="Tamplin M.L."/>
            <person name="Chandry P.S."/>
        </authorList>
    </citation>
    <scope>NUCLEOTIDE SEQUENCE [LARGE SCALE GENOMIC DNA]</scope>
    <source>
        <strain evidence="3 4">F1801</strain>
    </source>
</reference>
<dbReference type="GO" id="GO:0007155">
    <property type="term" value="P:cell adhesion"/>
    <property type="evidence" value="ECO:0007669"/>
    <property type="project" value="InterPro"/>
</dbReference>
<evidence type="ECO:0000259" key="2">
    <source>
        <dbReference type="Pfam" id="PF00419"/>
    </source>
</evidence>